<dbReference type="InterPro" id="IPR007553">
    <property type="entry name" value="2-thiour_desulf"/>
</dbReference>
<organism evidence="1 2">
    <name type="scientific">Hydrogenoanaerobacterium saccharovorans</name>
    <dbReference type="NCBI Taxonomy" id="474960"/>
    <lineage>
        <taxon>Bacteria</taxon>
        <taxon>Bacillati</taxon>
        <taxon>Bacillota</taxon>
        <taxon>Clostridia</taxon>
        <taxon>Eubacteriales</taxon>
        <taxon>Oscillospiraceae</taxon>
        <taxon>Hydrogenoanaerobacterium</taxon>
    </lineage>
</organism>
<reference evidence="1 2" key="1">
    <citation type="submission" date="2016-10" db="EMBL/GenBank/DDBJ databases">
        <authorList>
            <person name="de Groot N.N."/>
        </authorList>
    </citation>
    <scope>NUCLEOTIDE SEQUENCE [LARGE SCALE GENOMIC DNA]</scope>
    <source>
        <strain evidence="1 2">CGMCC 1.5070</strain>
    </source>
</reference>
<accession>A0A1H8BHB9</accession>
<gene>
    <name evidence="1" type="ORF">SAMN05216180_1909</name>
</gene>
<evidence type="ECO:0000313" key="2">
    <source>
        <dbReference type="Proteomes" id="UP000199158"/>
    </source>
</evidence>
<dbReference type="PANTHER" id="PTHR30087:SF1">
    <property type="entry name" value="HYPOTHETICAL CYTOSOLIC PROTEIN"/>
    <property type="match status" value="1"/>
</dbReference>
<dbReference type="OrthoDB" id="9797779at2"/>
<dbReference type="AlphaFoldDB" id="A0A1H8BHB9"/>
<sequence>MNVLISACLVGVNCRYNASGVLYDGLQNYKEKYHFIPVCPEIFGGMKTPREPAEILNNRVVNTAGEDVTECYIKGAQEVLKLAEFYECSLAILKERSPSCGCGKIYDGSFTGKLINGNGFTAELLLKNGIKVIGETQIEQHLRL</sequence>
<keyword evidence="2" id="KW-1185">Reference proteome</keyword>
<evidence type="ECO:0000313" key="1">
    <source>
        <dbReference type="EMBL" id="SEM82281.1"/>
    </source>
</evidence>
<dbReference type="Proteomes" id="UP000199158">
    <property type="component" value="Unassembled WGS sequence"/>
</dbReference>
<name>A0A1H8BHB9_9FIRM</name>
<dbReference type="PANTHER" id="PTHR30087">
    <property type="entry name" value="INNER MEMBRANE PROTEIN"/>
    <property type="match status" value="1"/>
</dbReference>
<dbReference type="RefSeq" id="WP_092753918.1">
    <property type="nucleotide sequence ID" value="NZ_FOCG01000001.1"/>
</dbReference>
<dbReference type="Pfam" id="PF04463">
    <property type="entry name" value="2-thiour_desulf"/>
    <property type="match status" value="1"/>
</dbReference>
<proteinExistence type="predicted"/>
<dbReference type="STRING" id="474960.SAMN05216180_1909"/>
<dbReference type="EMBL" id="FOCG01000001">
    <property type="protein sequence ID" value="SEM82281.1"/>
    <property type="molecule type" value="Genomic_DNA"/>
</dbReference>
<protein>
    <submittedName>
        <fullName evidence="1">Uncharacterized conserved protein YbbK, DUF523 family</fullName>
    </submittedName>
</protein>